<dbReference type="Proteomes" id="UP000053989">
    <property type="component" value="Unassembled WGS sequence"/>
</dbReference>
<evidence type="ECO:0000256" key="1">
    <source>
        <dbReference type="SAM" id="MobiDB-lite"/>
    </source>
</evidence>
<feature type="compositionally biased region" description="Low complexity" evidence="1">
    <location>
        <begin position="190"/>
        <end position="199"/>
    </location>
</feature>
<dbReference type="OrthoDB" id="3066311at2759"/>
<accession>A0A0C3E9V8</accession>
<feature type="region of interest" description="Disordered" evidence="1">
    <location>
        <begin position="1"/>
        <end position="20"/>
    </location>
</feature>
<dbReference type="InParanoid" id="A0A0C3E9V8"/>
<protein>
    <submittedName>
        <fullName evidence="2">Uncharacterized protein</fullName>
    </submittedName>
</protein>
<keyword evidence="3" id="KW-1185">Reference proteome</keyword>
<dbReference type="AlphaFoldDB" id="A0A0C3E9V8"/>
<sequence length="425" mass="47364">MNSNSTTRRAPSPPPRVPHVFVIPPEEEQQETPPWCCFDADVPPDDSGDCPHGADIPLVNVPCPIQPEQPLGTPIFRVRSINETSVKVATPKKLAKKQRPDAVRIVERRENHRDVREDSDVIEVVKVKRGKDALTDPEEYTKMKRSKTFKARATKALQSIKNVGRSSRKQHIKDLWTSSESVPGVFKGLQEQIRQQQEQLHPEPAPSPAKGRPSLSRSNSRSLSQMFQSAMSFRPPSPFHPHLPASSEIPPSPAPSTSPARVKTSSPMPTICEALTPQPISDRPDSPSPSVKSNKRFSVRELHKIFAFSSPLPDDSLPPSPTSPPPPPQNVSVPSTLASSDYPDVPTEGAHATIHFLDLDNVDRKLTGFPHHPAVVDDDDDYGTLLSQRQRDLSFEMRLDSLHFDSLSFDPERFNMSMDRSRIRF</sequence>
<dbReference type="HOGENOM" id="CLU_045422_0_0_1"/>
<gene>
    <name evidence="2" type="ORF">SCLCIDRAFT_1212592</name>
</gene>
<feature type="compositionally biased region" description="Low complexity" evidence="1">
    <location>
        <begin position="214"/>
        <end position="224"/>
    </location>
</feature>
<evidence type="ECO:0000313" key="3">
    <source>
        <dbReference type="Proteomes" id="UP000053989"/>
    </source>
</evidence>
<feature type="region of interest" description="Disordered" evidence="1">
    <location>
        <begin position="160"/>
        <end position="296"/>
    </location>
</feature>
<feature type="compositionally biased region" description="Pro residues" evidence="1">
    <location>
        <begin position="316"/>
        <end position="329"/>
    </location>
</feature>
<reference evidence="3" key="2">
    <citation type="submission" date="2015-01" db="EMBL/GenBank/DDBJ databases">
        <title>Evolutionary Origins and Diversification of the Mycorrhizal Mutualists.</title>
        <authorList>
            <consortium name="DOE Joint Genome Institute"/>
            <consortium name="Mycorrhizal Genomics Consortium"/>
            <person name="Kohler A."/>
            <person name="Kuo A."/>
            <person name="Nagy L.G."/>
            <person name="Floudas D."/>
            <person name="Copeland A."/>
            <person name="Barry K.W."/>
            <person name="Cichocki N."/>
            <person name="Veneault-Fourrey C."/>
            <person name="LaButti K."/>
            <person name="Lindquist E.A."/>
            <person name="Lipzen A."/>
            <person name="Lundell T."/>
            <person name="Morin E."/>
            <person name="Murat C."/>
            <person name="Riley R."/>
            <person name="Ohm R."/>
            <person name="Sun H."/>
            <person name="Tunlid A."/>
            <person name="Henrissat B."/>
            <person name="Grigoriev I.V."/>
            <person name="Hibbett D.S."/>
            <person name="Martin F."/>
        </authorList>
    </citation>
    <scope>NUCLEOTIDE SEQUENCE [LARGE SCALE GENOMIC DNA]</scope>
    <source>
        <strain evidence="3">Foug A</strain>
    </source>
</reference>
<name>A0A0C3E9V8_9AGAM</name>
<dbReference type="EMBL" id="KN822024">
    <property type="protein sequence ID" value="KIM65104.1"/>
    <property type="molecule type" value="Genomic_DNA"/>
</dbReference>
<evidence type="ECO:0000313" key="2">
    <source>
        <dbReference type="EMBL" id="KIM65104.1"/>
    </source>
</evidence>
<organism evidence="2 3">
    <name type="scientific">Scleroderma citrinum Foug A</name>
    <dbReference type="NCBI Taxonomy" id="1036808"/>
    <lineage>
        <taxon>Eukaryota</taxon>
        <taxon>Fungi</taxon>
        <taxon>Dikarya</taxon>
        <taxon>Basidiomycota</taxon>
        <taxon>Agaricomycotina</taxon>
        <taxon>Agaricomycetes</taxon>
        <taxon>Agaricomycetidae</taxon>
        <taxon>Boletales</taxon>
        <taxon>Sclerodermatineae</taxon>
        <taxon>Sclerodermataceae</taxon>
        <taxon>Scleroderma</taxon>
    </lineage>
</organism>
<reference evidence="2 3" key="1">
    <citation type="submission" date="2014-04" db="EMBL/GenBank/DDBJ databases">
        <authorList>
            <consortium name="DOE Joint Genome Institute"/>
            <person name="Kuo A."/>
            <person name="Kohler A."/>
            <person name="Nagy L.G."/>
            <person name="Floudas D."/>
            <person name="Copeland A."/>
            <person name="Barry K.W."/>
            <person name="Cichocki N."/>
            <person name="Veneault-Fourrey C."/>
            <person name="LaButti K."/>
            <person name="Lindquist E.A."/>
            <person name="Lipzen A."/>
            <person name="Lundell T."/>
            <person name="Morin E."/>
            <person name="Murat C."/>
            <person name="Sun H."/>
            <person name="Tunlid A."/>
            <person name="Henrissat B."/>
            <person name="Grigoriev I.V."/>
            <person name="Hibbett D.S."/>
            <person name="Martin F."/>
            <person name="Nordberg H.P."/>
            <person name="Cantor M.N."/>
            <person name="Hua S.X."/>
        </authorList>
    </citation>
    <scope>NUCLEOTIDE SEQUENCE [LARGE SCALE GENOMIC DNA]</scope>
    <source>
        <strain evidence="2 3">Foug A</strain>
    </source>
</reference>
<proteinExistence type="predicted"/>
<feature type="region of interest" description="Disordered" evidence="1">
    <location>
        <begin position="309"/>
        <end position="344"/>
    </location>
</feature>